<dbReference type="RefSeq" id="WP_151895363.1">
    <property type="nucleotide sequence ID" value="NZ_BKCF01000017.1"/>
</dbReference>
<evidence type="ECO:0000313" key="3">
    <source>
        <dbReference type="Proteomes" id="UP000326994"/>
    </source>
</evidence>
<keyword evidence="1" id="KW-0732">Signal</keyword>
<feature type="chain" id="PRO_5023865436" evidence="1">
    <location>
        <begin position="20"/>
        <end position="172"/>
    </location>
</feature>
<dbReference type="AlphaFoldDB" id="A0A5J4G1E7"/>
<protein>
    <submittedName>
        <fullName evidence="2">Uncharacterized protein</fullName>
    </submittedName>
</protein>
<dbReference type="EMBL" id="BKCF01000017">
    <property type="protein sequence ID" value="GEQ87444.1"/>
    <property type="molecule type" value="Genomic_DNA"/>
</dbReference>
<organism evidence="2 3">
    <name type="scientific">Patiriisocius marinistellae</name>
    <dbReference type="NCBI Taxonomy" id="2494560"/>
    <lineage>
        <taxon>Bacteria</taxon>
        <taxon>Pseudomonadati</taxon>
        <taxon>Bacteroidota</taxon>
        <taxon>Flavobacteriia</taxon>
        <taxon>Flavobacteriales</taxon>
        <taxon>Flavobacteriaceae</taxon>
        <taxon>Patiriisocius</taxon>
    </lineage>
</organism>
<feature type="signal peptide" evidence="1">
    <location>
        <begin position="1"/>
        <end position="19"/>
    </location>
</feature>
<accession>A0A5J4G1E7</accession>
<reference evidence="2 3" key="1">
    <citation type="submission" date="2019-08" db="EMBL/GenBank/DDBJ databases">
        <title>Ulvibacter marinistellae sp. nov., isolated from a starfish, Patiria pectinifera.</title>
        <authorList>
            <person name="Kawano K."/>
            <person name="Ushijima N."/>
            <person name="Kihara M."/>
            <person name="Itoh H."/>
        </authorList>
    </citation>
    <scope>NUCLEOTIDE SEQUENCE [LARGE SCALE GENOMIC DNA]</scope>
    <source>
        <strain evidence="2 3">KK4</strain>
    </source>
</reference>
<dbReference type="OrthoDB" id="1427605at2"/>
<evidence type="ECO:0000256" key="1">
    <source>
        <dbReference type="SAM" id="SignalP"/>
    </source>
</evidence>
<keyword evidence="3" id="KW-1185">Reference proteome</keyword>
<name>A0A5J4G1E7_9FLAO</name>
<proteinExistence type="predicted"/>
<comment type="caution">
    <text evidence="2">The sequence shown here is derived from an EMBL/GenBank/DDBJ whole genome shotgun (WGS) entry which is preliminary data.</text>
</comment>
<sequence length="172" mass="19606">MRKTLYILILLTFGLNLSAQEVVINSEIKIDSTELKITQSDFEFYAYSTLDNRKTDSLIVTIGNVGTSVTAIKIDLTENEKPKVKLTLWSDYGEYDGKNTLDVELEFYELEINATEFKKGDRIMGRVKGKSKMIPNNSGGYQIEFDGEFSHIIGKLMIKKKAEQSFRIIDNE</sequence>
<evidence type="ECO:0000313" key="2">
    <source>
        <dbReference type="EMBL" id="GEQ87444.1"/>
    </source>
</evidence>
<gene>
    <name evidence="2" type="ORF">ULMS_29520</name>
</gene>
<dbReference type="Proteomes" id="UP000326994">
    <property type="component" value="Unassembled WGS sequence"/>
</dbReference>